<comment type="caution">
    <text evidence="1">The sequence shown here is derived from an EMBL/GenBank/DDBJ whole genome shotgun (WGS) entry which is preliminary data.</text>
</comment>
<organism evidence="1 2">
    <name type="scientific">Dentiscutata heterogama</name>
    <dbReference type="NCBI Taxonomy" id="1316150"/>
    <lineage>
        <taxon>Eukaryota</taxon>
        <taxon>Fungi</taxon>
        <taxon>Fungi incertae sedis</taxon>
        <taxon>Mucoromycota</taxon>
        <taxon>Glomeromycotina</taxon>
        <taxon>Glomeromycetes</taxon>
        <taxon>Diversisporales</taxon>
        <taxon>Gigasporaceae</taxon>
        <taxon>Dentiscutata</taxon>
    </lineage>
</organism>
<gene>
    <name evidence="1" type="ORF">DHETER_LOCUS9196</name>
</gene>
<feature type="non-terminal residue" evidence="1">
    <location>
        <position position="381"/>
    </location>
</feature>
<keyword evidence="2" id="KW-1185">Reference proteome</keyword>
<dbReference type="Proteomes" id="UP000789702">
    <property type="component" value="Unassembled WGS sequence"/>
</dbReference>
<dbReference type="EMBL" id="CAJVPU010015800">
    <property type="protein sequence ID" value="CAG8648975.1"/>
    <property type="molecule type" value="Genomic_DNA"/>
</dbReference>
<sequence>MVEDEIKLNVARKMLLKNECDSDDDLHVGSNCRFLHFSNDKAEIKKSEESQFGLLEVVERKDNKFILHIIQKNEFDLTQLRFEKGFMFNKDGSVTSASAQAFEINHNEIKIEKKKFQYEGIHECKHETATECKRSLIFDVKLSADYSEWISASIGLSHENSSQTLKQHMKYTKHSYERIIRGVISISDKVKAVKNFTEDIKNVVNDKTHDNENDKISKLCEISGKYGHFYARRLILGGTIIRHEEYTKNSVEDSKTKTTNAQTGVGIAKDIFKAKANATYGNKDMYTSYHNNTKNFETIIGGADYSQDDKNSWTQSLNDATKWKIIGYEEVHSLFELLEDKLKIKVLNIMGHQILEAKVDEIHFNIKEYETNKEPYIHNLL</sequence>
<evidence type="ECO:0000313" key="2">
    <source>
        <dbReference type="Proteomes" id="UP000789702"/>
    </source>
</evidence>
<protein>
    <submittedName>
        <fullName evidence="1">6471_t:CDS:1</fullName>
    </submittedName>
</protein>
<name>A0ACA9NE44_9GLOM</name>
<proteinExistence type="predicted"/>
<evidence type="ECO:0000313" key="1">
    <source>
        <dbReference type="EMBL" id="CAG8648975.1"/>
    </source>
</evidence>
<reference evidence="1" key="1">
    <citation type="submission" date="2021-06" db="EMBL/GenBank/DDBJ databases">
        <authorList>
            <person name="Kallberg Y."/>
            <person name="Tangrot J."/>
            <person name="Rosling A."/>
        </authorList>
    </citation>
    <scope>NUCLEOTIDE SEQUENCE</scope>
    <source>
        <strain evidence="1">IL203A</strain>
    </source>
</reference>
<accession>A0ACA9NE44</accession>